<dbReference type="RefSeq" id="WP_012349386.1">
    <property type="nucleotide sequence ID" value="NC_010525.1"/>
</dbReference>
<dbReference type="eggNOG" id="arCOG05452">
    <property type="taxonomic scope" value="Archaea"/>
</dbReference>
<gene>
    <name evidence="1" type="ordered locus">Tneu_0006</name>
</gene>
<dbReference type="HOGENOM" id="CLU_165870_0_0_2"/>
<protein>
    <submittedName>
        <fullName evidence="1">Uncharacterized protein</fullName>
    </submittedName>
</protein>
<dbReference type="EMBL" id="CP001014">
    <property type="protein sequence ID" value="ACB38964.1"/>
    <property type="molecule type" value="Genomic_DNA"/>
</dbReference>
<dbReference type="STRING" id="444157.Tneu_0006"/>
<accession>B1Y9P2</accession>
<name>B1Y9P2_PYRNV</name>
<dbReference type="KEGG" id="tne:Tneu_0006"/>
<evidence type="ECO:0000313" key="1">
    <source>
        <dbReference type="EMBL" id="ACB38964.1"/>
    </source>
</evidence>
<reference evidence="1" key="1">
    <citation type="submission" date="2008-03" db="EMBL/GenBank/DDBJ databases">
        <title>Complete sequence of Thermoproteus neutrophilus V24Sta.</title>
        <authorList>
            <consortium name="US DOE Joint Genome Institute"/>
            <person name="Copeland A."/>
            <person name="Lucas S."/>
            <person name="Lapidus A."/>
            <person name="Glavina del Rio T."/>
            <person name="Dalin E."/>
            <person name="Tice H."/>
            <person name="Bruce D."/>
            <person name="Goodwin L."/>
            <person name="Pitluck S."/>
            <person name="Sims D."/>
            <person name="Brettin T."/>
            <person name="Detter J.C."/>
            <person name="Han C."/>
            <person name="Kuske C.R."/>
            <person name="Schmutz J."/>
            <person name="Larimer F."/>
            <person name="Land M."/>
            <person name="Hauser L."/>
            <person name="Kyrpides N."/>
            <person name="Mikhailova N."/>
            <person name="Biddle J.F."/>
            <person name="Zhang Z."/>
            <person name="Fitz-Gibbon S.T."/>
            <person name="Lowe T.M."/>
            <person name="Saltikov C."/>
            <person name="House C.H."/>
            <person name="Richardson P."/>
        </authorList>
    </citation>
    <scope>NUCLEOTIDE SEQUENCE [LARGE SCALE GENOMIC DNA]</scope>
    <source>
        <strain evidence="1">V24Sta</strain>
    </source>
</reference>
<dbReference type="OrthoDB" id="27319at2157"/>
<sequence length="105" mass="12125">MRFEIVERKLVEALIILLINAKGRVVSIKATSLAKLAGLGTDHSAILRAARLLQKLSRHNFLSTAPDIKRNKTYRYVLKEDDELWQLARRDPERAKELLVKILHR</sequence>
<dbReference type="AlphaFoldDB" id="B1Y9P2"/>
<keyword evidence="2" id="KW-1185">Reference proteome</keyword>
<dbReference type="GeneID" id="6164741"/>
<proteinExistence type="predicted"/>
<dbReference type="Proteomes" id="UP000001694">
    <property type="component" value="Chromosome"/>
</dbReference>
<evidence type="ECO:0000313" key="2">
    <source>
        <dbReference type="Proteomes" id="UP000001694"/>
    </source>
</evidence>
<organism evidence="1 2">
    <name type="scientific">Pyrobaculum neutrophilum (strain DSM 2338 / JCM 9278 / NBRC 100436 / V24Sta)</name>
    <name type="common">Thermoproteus neutrophilus</name>
    <dbReference type="NCBI Taxonomy" id="444157"/>
    <lineage>
        <taxon>Archaea</taxon>
        <taxon>Thermoproteota</taxon>
        <taxon>Thermoprotei</taxon>
        <taxon>Thermoproteales</taxon>
        <taxon>Thermoproteaceae</taxon>
        <taxon>Pyrobaculum</taxon>
    </lineage>
</organism>